<dbReference type="EMBL" id="AP025321">
    <property type="protein sequence ID" value="BDD12842.1"/>
    <property type="molecule type" value="Genomic_DNA"/>
</dbReference>
<dbReference type="GO" id="GO:0005975">
    <property type="term" value="P:carbohydrate metabolic process"/>
    <property type="evidence" value="ECO:0007669"/>
    <property type="project" value="UniProtKB-ARBA"/>
</dbReference>
<proteinExistence type="predicted"/>
<dbReference type="InterPro" id="IPR013320">
    <property type="entry name" value="ConA-like_dom_sf"/>
</dbReference>
<dbReference type="GO" id="GO:0004553">
    <property type="term" value="F:hydrolase activity, hydrolyzing O-glycosyl compounds"/>
    <property type="evidence" value="ECO:0007669"/>
    <property type="project" value="UniProtKB-ARBA"/>
</dbReference>
<dbReference type="KEGG" id="fax:FUAX_52740"/>
<dbReference type="SUPFAM" id="SSF49899">
    <property type="entry name" value="Concanavalin A-like lectins/glucanases"/>
    <property type="match status" value="1"/>
</dbReference>
<sequence>MKKQLLLTFIIISIAYNAFSQQTVTISGPDEVCEGAKNTYDLGFPASEAGSMGVEIVIDYDGGSAHNVSDIDFGNFKAEVQWSSAGSKTISVNVYQRDQYGGNERTLKYTGSKIITVKSSDNGSISGPSTVCSGSSHSIRVVGTVTVIHWQKSEYNGSSWSGWSSPFGNGNKNITVSVGSKSVRYKASIRNSCGQEKYISKQLTVPAPPSTSPANLQVNDLSETATQISGKLYCSNFSDLEDIWEYRTRKSGNSGAWNDWAKATGNTGGDLPFTVTRTTEFRVKRGKECQSVYSNVKRFVILDPVNGGGISGPPSDFKLCANQRYTLSGGTGSGGTGTYTYQWKYSRDQGNSWQNAPQGTGRDYLTPTNMHNDFQSFRIWFKRIIRSGSFLSDESNILKLEVGQALTRGVVSIGNKHICYNTSPGKITLSKASGGKEGISYEWQKKSVDESGWTVLNVSGFEYTPPRLTKNTEYRVLTWDQCISKSDALVSSLTITVAPPVGPGSISGSRKICNKNASAPGVTIANVQSATGGKGAPVYRWEKLNGSSWIPIGNSNSATYAPKNLSLGANTYRRRSVGSCISSSDEIVTNSVTLTVMPPLDGGTFQGGGKVCPGTVPPQITLTPASGGFTTPSYQWSRKVGDGGWTSLGVTTYNYSIKDPVVSTTVYRRTVTDGCESISKTVTFTPRKRFVVGDITVQKTPLCQGENVIVNSRVNASGDEGFLIQWKRKNNSGGWDPVSGATGQGLNLSGVVGTATFIRYAQDVCSNDITKEVSVHVTPNVPVGQISGGGTFCPGVEIPAITTSQAKHSESSFSWEVKPSGGSWTNISNATNNIYTGSTKLTATTDYRRKETNRCGYKHSNIVRYTILPALDPGTVSAQASTVCEGESINISSVTDASGGPNFRIQWKTESGEITNANGQSLSLPSVGENAVYKRVAYDQCNAEGISAPAVTVNVTKKIRINGIRATPVAVCAGNPITLQAMISGGEAPYTYQWEIFDDYEWRAVPGVSGPGLTTPALEKSTRYRVSAREAGCESENEAEALATVAPCEYVSVKDGDWESPSTWSRNSVPSGYDIAVLKHRITVKQKNRCGKVVKKQDGRLEVAGTGRLTLSGYDTDAEVIDHIQTKSGIMGHYPFDGNIRDISGNNRDATFQGSPSFTEGRFGNANSALNFDGTDDYVRLWTEQSIMPDTFTASAWFKTGEDPGNGAIIRWYTYGFAIKVLPDGNLQSYVFVDNKNYDHRAKTSGVDVRDNQWHHVALTFNGTTQTLYLDGNIVGEYQYPVFSRVYYQGHNLWVGREGSVYFYKGDIDDVIIYDRSLNPLEIRTLYDRDKKIMGETL</sequence>
<accession>A0AAU9D121</accession>
<evidence type="ECO:0000256" key="1">
    <source>
        <dbReference type="SAM" id="SignalP"/>
    </source>
</evidence>
<dbReference type="Proteomes" id="UP001348817">
    <property type="component" value="Plasmid pFA7"/>
</dbReference>
<protein>
    <submittedName>
        <fullName evidence="2">Uncharacterized protein</fullName>
    </submittedName>
</protein>
<reference evidence="2 3" key="1">
    <citation type="submission" date="2021-12" db="EMBL/GenBank/DDBJ databases">
        <title>Genome sequencing of bacteria with rrn-lacking chromosome and rrn-plasmid.</title>
        <authorList>
            <person name="Anda M."/>
            <person name="Iwasaki W."/>
        </authorList>
    </citation>
    <scope>NUCLEOTIDE SEQUENCE [LARGE SCALE GENOMIC DNA]</scope>
    <source>
        <strain evidence="2 3">DSM 100852</strain>
        <plasmid evidence="2 3">pFA7</plasmid>
    </source>
</reference>
<feature type="signal peptide" evidence="1">
    <location>
        <begin position="1"/>
        <end position="20"/>
    </location>
</feature>
<dbReference type="Pfam" id="PF13385">
    <property type="entry name" value="Laminin_G_3"/>
    <property type="match status" value="1"/>
</dbReference>
<keyword evidence="1" id="KW-0732">Signal</keyword>
<evidence type="ECO:0000313" key="3">
    <source>
        <dbReference type="Proteomes" id="UP001348817"/>
    </source>
</evidence>
<organism evidence="2 3">
    <name type="scientific">Fulvitalea axinellae</name>
    <dbReference type="NCBI Taxonomy" id="1182444"/>
    <lineage>
        <taxon>Bacteria</taxon>
        <taxon>Pseudomonadati</taxon>
        <taxon>Bacteroidota</taxon>
        <taxon>Cytophagia</taxon>
        <taxon>Cytophagales</taxon>
        <taxon>Persicobacteraceae</taxon>
        <taxon>Fulvitalea</taxon>
    </lineage>
</organism>
<keyword evidence="3" id="KW-1185">Reference proteome</keyword>
<geneLocation type="plasmid" evidence="2 3">
    <name>pFA7</name>
</geneLocation>
<keyword evidence="2" id="KW-0614">Plasmid</keyword>
<dbReference type="Gene3D" id="2.60.120.200">
    <property type="match status" value="1"/>
</dbReference>
<evidence type="ECO:0000313" key="2">
    <source>
        <dbReference type="EMBL" id="BDD12842.1"/>
    </source>
</evidence>
<feature type="chain" id="PRO_5043975646" evidence="1">
    <location>
        <begin position="21"/>
        <end position="1338"/>
    </location>
</feature>
<gene>
    <name evidence="2" type="ORF">FUAX_52740</name>
</gene>
<name>A0AAU9D121_9BACT</name>